<dbReference type="Proteomes" id="UP000275663">
    <property type="component" value="Chromosome"/>
</dbReference>
<evidence type="ECO:0000256" key="1">
    <source>
        <dbReference type="ARBA" id="ARBA00004651"/>
    </source>
</evidence>
<protein>
    <submittedName>
        <fullName evidence="8">DoxX family protein</fullName>
    </submittedName>
</protein>
<evidence type="ECO:0000256" key="4">
    <source>
        <dbReference type="ARBA" id="ARBA00022692"/>
    </source>
</evidence>
<evidence type="ECO:0000313" key="8">
    <source>
        <dbReference type="EMBL" id="AZP12346.1"/>
    </source>
</evidence>
<dbReference type="PANTHER" id="PTHR33452">
    <property type="entry name" value="OXIDOREDUCTASE CATD-RELATED"/>
    <property type="match status" value="1"/>
</dbReference>
<feature type="transmembrane region" description="Helical" evidence="7">
    <location>
        <begin position="122"/>
        <end position="143"/>
    </location>
</feature>
<comment type="similarity">
    <text evidence="2">Belongs to the DoxX family.</text>
</comment>
<keyword evidence="4 7" id="KW-0812">Transmembrane</keyword>
<proteinExistence type="inferred from homology"/>
<feature type="transmembrane region" description="Helical" evidence="7">
    <location>
        <begin position="65"/>
        <end position="85"/>
    </location>
</feature>
<dbReference type="GO" id="GO:0005886">
    <property type="term" value="C:plasma membrane"/>
    <property type="evidence" value="ECO:0007669"/>
    <property type="project" value="UniProtKB-SubCell"/>
</dbReference>
<sequence length="150" mass="16550">METILNAEKCATVLQARLAPLVQLAARGYIAKIFFWSGLSKWRDWASTLGLFEEEYHVPLLAPELAAYLATGCELLLPILLLLGLMSRLSAAGLFLLNIVAVIAYYHVLGDMPVALQDHLEWGIILALLMVAKPGILSLDYWLSARSKTP</sequence>
<feature type="transmembrane region" description="Helical" evidence="7">
    <location>
        <begin position="92"/>
        <end position="110"/>
    </location>
</feature>
<dbReference type="OrthoDB" id="121744at2"/>
<evidence type="ECO:0000256" key="3">
    <source>
        <dbReference type="ARBA" id="ARBA00022475"/>
    </source>
</evidence>
<dbReference type="InterPro" id="IPR032808">
    <property type="entry name" value="DoxX"/>
</dbReference>
<dbReference type="PANTHER" id="PTHR33452:SF1">
    <property type="entry name" value="INNER MEMBRANE PROTEIN YPHA-RELATED"/>
    <property type="match status" value="1"/>
</dbReference>
<dbReference type="EMBL" id="CP034464">
    <property type="protein sequence ID" value="AZP12346.1"/>
    <property type="molecule type" value="Genomic_DNA"/>
</dbReference>
<dbReference type="RefSeq" id="WP_126127728.1">
    <property type="nucleotide sequence ID" value="NZ_CP034464.1"/>
</dbReference>
<gene>
    <name evidence="8" type="ORF">EJN92_10245</name>
</gene>
<comment type="subcellular location">
    <subcellularLocation>
        <location evidence="1">Cell membrane</location>
        <topology evidence="1">Multi-pass membrane protein</topology>
    </subcellularLocation>
</comment>
<keyword evidence="3" id="KW-1003">Cell membrane</keyword>
<name>A0A3Q9BQP7_9BURK</name>
<evidence type="ECO:0000256" key="5">
    <source>
        <dbReference type="ARBA" id="ARBA00022989"/>
    </source>
</evidence>
<keyword evidence="9" id="KW-1185">Reference proteome</keyword>
<keyword evidence="5 7" id="KW-1133">Transmembrane helix</keyword>
<evidence type="ECO:0000256" key="7">
    <source>
        <dbReference type="SAM" id="Phobius"/>
    </source>
</evidence>
<evidence type="ECO:0000256" key="2">
    <source>
        <dbReference type="ARBA" id="ARBA00006679"/>
    </source>
</evidence>
<evidence type="ECO:0000256" key="6">
    <source>
        <dbReference type="ARBA" id="ARBA00023136"/>
    </source>
</evidence>
<dbReference type="KEGG" id="upv:EJN92_10245"/>
<organism evidence="8 9">
    <name type="scientific">Undibacterium parvum</name>
    <dbReference type="NCBI Taxonomy" id="401471"/>
    <lineage>
        <taxon>Bacteria</taxon>
        <taxon>Pseudomonadati</taxon>
        <taxon>Pseudomonadota</taxon>
        <taxon>Betaproteobacteria</taxon>
        <taxon>Burkholderiales</taxon>
        <taxon>Oxalobacteraceae</taxon>
        <taxon>Undibacterium</taxon>
    </lineage>
</organism>
<dbReference type="Pfam" id="PF07681">
    <property type="entry name" value="DoxX"/>
    <property type="match status" value="1"/>
</dbReference>
<dbReference type="InterPro" id="IPR051907">
    <property type="entry name" value="DoxX-like_oxidoreductase"/>
</dbReference>
<reference evidence="8 9" key="1">
    <citation type="journal article" date="2011" name="Int. J. Syst. Evol. Microbiol.">
        <title>Description of Undibacterium oligocarboniphilum sp. nov., isolated from purified water, and Undibacterium pigrum strain CCUG 49012 as the type strain of Undibacterium parvum sp. nov., and emended descriptions of the genus Undibacterium and the species Undibacterium pigrum.</title>
        <authorList>
            <person name="Eder W."/>
            <person name="Wanner G."/>
            <person name="Ludwig W."/>
            <person name="Busse H.J."/>
            <person name="Ziemke-Kageler F."/>
            <person name="Lang E."/>
        </authorList>
    </citation>
    <scope>NUCLEOTIDE SEQUENCE [LARGE SCALE GENOMIC DNA]</scope>
    <source>
        <strain evidence="8 9">DSM 23061</strain>
    </source>
</reference>
<accession>A0A3Q9BQP7</accession>
<keyword evidence="6 7" id="KW-0472">Membrane</keyword>
<dbReference type="AlphaFoldDB" id="A0A3Q9BQP7"/>
<evidence type="ECO:0000313" key="9">
    <source>
        <dbReference type="Proteomes" id="UP000275663"/>
    </source>
</evidence>